<dbReference type="Pfam" id="PF07693">
    <property type="entry name" value="KAP_NTPase"/>
    <property type="match status" value="1"/>
</dbReference>
<sequence>MVATPFPERFRSGSMPEQIRALASLVLDHERVVLAALTASRVVFYDTNGHALSDPAPLSVGPVNAMTVVSHEGRDALATGGGGTGIRLWTGHASTEHVRLDDTVGDVTAMRQLTLATGRRVLAVGTADGSVLGLDLTSLAWMDLPVDAGLQAIFALSAVSLPQRDGLVSPPQRDGLLAVAGEDRAIRVCDLASGHILSVYSSAHDHAIRALAFIPDGADPASSGPNGGADGRLVSADDDGCIKLWRLGDHLELIREFEHRHHQSVSSLAIMPGIGGEEATLFSAGRDEVILPWKLDGSPVDPPLIGHIGSVTAVVAVVTPHGDRVLASAGLEGKVRRWNADSDRSQFPTESIGRIHSLTTVLDGDELLLAASGDDGRIRVRDRAATPERSVPLPGKHDGSAFRVACLPDRLPGAGLVSVGEDGTMLCWADLAAEPRVLAAGLGKLFSVCDVELPSGAPGIACAGERGVFVLDPADPEATAELIFAGHSYALVSGELTDRSQGVAAAGRDGVVRLLNPAKEEPVETWIGHDGPVRCLAKVSRPGERNSLLSAGTDGTVRIWDTRTGSRILAQHDGTVLDMTVVSLPDGRQMLLSSGEGGKVMCLDLNAIKDAEPVRTELSVVSALCPVPDGGAMRAALGSVDGKIRLATFSATYGDMRFRGASDRAVQHDRFYRKNLIAEMMSILLHTSEESHEAGPTVLAAEGAWGSGKSSMLAVLRRELDELDREKSAREGAPAGRPRLPRLTAARADVLLGRPSPGSRRVNSRVDSLTKPQRRRLVTAWFNPWAHQTSEQIWAGLAQSILEAAGAALHPARGDRDWYWLSRNRRHSQTRHLRWALRRRTLSPLLAVVVAALLVPVLAKLIDPDLEWNLLGHDVLGAQVAMVAAAAALAVGLLHSLLRYYTGHASRWLPSELFAGPLPSGGQSVTGAGLADPIRDPLYRARAGYLYLAQHDVANVLQDLGTAGVELVVFVDDLDRCNPTTTAEVLEAINLFLSGQLPSTRFVLGLDPNVVAAQLDSTYAGLAARHAISSEDPSPGWTFLRKLVQLPVVLPRLSDATLDRLMSDLLQPAITDGPAPPGAPGQAVAGSGSDGALPPDGAGEPDGDPGDAPAASDAPAPAGSDGEPATGSPAEYGSGEPLPVCSQVARDRHPLVRTLLDERIRQQPERSPRDIKRLLTVWQFYVRVLDRLADASQATGDNVVVRARNLVVFAEIITRWPALCSRLQAAAPAPAAAVADAAAAGPAAPDWRALDELARVARDHFAWDDALVRLGLDGETDREATRHLRQILRDYEGAAVAELARRVW</sequence>
<name>A0A8J3C464_9ACTN</name>
<dbReference type="InterPro" id="IPR011646">
    <property type="entry name" value="KAP_P-loop"/>
</dbReference>
<dbReference type="InterPro" id="IPR019775">
    <property type="entry name" value="WD40_repeat_CS"/>
</dbReference>
<keyword evidence="5" id="KW-1133">Transmembrane helix</keyword>
<gene>
    <name evidence="7" type="ORF">GCM10012284_43860</name>
</gene>
<dbReference type="PANTHER" id="PTHR19848">
    <property type="entry name" value="WD40 REPEAT PROTEIN"/>
    <property type="match status" value="1"/>
</dbReference>
<keyword evidence="8" id="KW-1185">Reference proteome</keyword>
<dbReference type="Proteomes" id="UP000656042">
    <property type="component" value="Unassembled WGS sequence"/>
</dbReference>
<evidence type="ECO:0000256" key="1">
    <source>
        <dbReference type="ARBA" id="ARBA00022574"/>
    </source>
</evidence>
<dbReference type="PROSITE" id="PS00678">
    <property type="entry name" value="WD_REPEATS_1"/>
    <property type="match status" value="1"/>
</dbReference>
<keyword evidence="1 3" id="KW-0853">WD repeat</keyword>
<dbReference type="SUPFAM" id="SSF50978">
    <property type="entry name" value="WD40 repeat-like"/>
    <property type="match status" value="3"/>
</dbReference>
<keyword evidence="5" id="KW-0472">Membrane</keyword>
<dbReference type="InterPro" id="IPR036322">
    <property type="entry name" value="WD40_repeat_dom_sf"/>
</dbReference>
<feature type="compositionally biased region" description="Low complexity" evidence="4">
    <location>
        <begin position="1080"/>
        <end position="1098"/>
    </location>
</feature>
<dbReference type="Gene3D" id="2.130.10.10">
    <property type="entry name" value="YVTN repeat-like/Quinoprotein amine dehydrogenase"/>
    <property type="match status" value="4"/>
</dbReference>
<feature type="repeat" description="WD" evidence="3">
    <location>
        <begin position="526"/>
        <end position="570"/>
    </location>
</feature>
<evidence type="ECO:0000256" key="5">
    <source>
        <dbReference type="SAM" id="Phobius"/>
    </source>
</evidence>
<feature type="compositionally biased region" description="Low complexity" evidence="4">
    <location>
        <begin position="1106"/>
        <end position="1122"/>
    </location>
</feature>
<evidence type="ECO:0000256" key="4">
    <source>
        <dbReference type="SAM" id="MobiDB-lite"/>
    </source>
</evidence>
<evidence type="ECO:0000313" key="8">
    <source>
        <dbReference type="Proteomes" id="UP000656042"/>
    </source>
</evidence>
<evidence type="ECO:0000256" key="2">
    <source>
        <dbReference type="ARBA" id="ARBA00022737"/>
    </source>
</evidence>
<feature type="transmembrane region" description="Helical" evidence="5">
    <location>
        <begin position="879"/>
        <end position="898"/>
    </location>
</feature>
<evidence type="ECO:0000256" key="3">
    <source>
        <dbReference type="PROSITE-ProRule" id="PRU00221"/>
    </source>
</evidence>
<reference evidence="7" key="2">
    <citation type="submission" date="2020-09" db="EMBL/GenBank/DDBJ databases">
        <authorList>
            <person name="Sun Q."/>
            <person name="Zhou Y."/>
        </authorList>
    </citation>
    <scope>NUCLEOTIDE SEQUENCE</scope>
    <source>
        <strain evidence="7">CGMCC 4.7299</strain>
    </source>
</reference>
<reference evidence="7" key="1">
    <citation type="journal article" date="2014" name="Int. J. Syst. Evol. Microbiol.">
        <title>Complete genome sequence of Corynebacterium casei LMG S-19264T (=DSM 44701T), isolated from a smear-ripened cheese.</title>
        <authorList>
            <consortium name="US DOE Joint Genome Institute (JGI-PGF)"/>
            <person name="Walter F."/>
            <person name="Albersmeier A."/>
            <person name="Kalinowski J."/>
            <person name="Ruckert C."/>
        </authorList>
    </citation>
    <scope>NUCLEOTIDE SEQUENCE</scope>
    <source>
        <strain evidence="7">CGMCC 4.7299</strain>
    </source>
</reference>
<protein>
    <recommendedName>
        <fullName evidence="6">KAP NTPase domain-containing protein</fullName>
    </recommendedName>
</protein>
<dbReference type="PANTHER" id="PTHR19848:SF8">
    <property type="entry name" value="F-BOX AND WD REPEAT DOMAIN CONTAINING 7"/>
    <property type="match status" value="1"/>
</dbReference>
<dbReference type="InterPro" id="IPR015943">
    <property type="entry name" value="WD40/YVTN_repeat-like_dom_sf"/>
</dbReference>
<dbReference type="Pfam" id="PF00400">
    <property type="entry name" value="WD40"/>
    <property type="match status" value="2"/>
</dbReference>
<comment type="caution">
    <text evidence="7">The sequence shown here is derived from an EMBL/GenBank/DDBJ whole genome shotgun (WGS) entry which is preliminary data.</text>
</comment>
<dbReference type="PROSITE" id="PS50082">
    <property type="entry name" value="WD_REPEATS_2"/>
    <property type="match status" value="1"/>
</dbReference>
<keyword evidence="5" id="KW-0812">Transmembrane</keyword>
<proteinExistence type="predicted"/>
<dbReference type="InterPro" id="IPR001680">
    <property type="entry name" value="WD40_rpt"/>
</dbReference>
<feature type="transmembrane region" description="Helical" evidence="5">
    <location>
        <begin position="841"/>
        <end position="859"/>
    </location>
</feature>
<dbReference type="EMBL" id="BMMX01000023">
    <property type="protein sequence ID" value="GGL04480.1"/>
    <property type="molecule type" value="Genomic_DNA"/>
</dbReference>
<dbReference type="PROSITE" id="PS50294">
    <property type="entry name" value="WD_REPEATS_REGION"/>
    <property type="match status" value="1"/>
</dbReference>
<accession>A0A8J3C464</accession>
<evidence type="ECO:0000259" key="6">
    <source>
        <dbReference type="Pfam" id="PF07693"/>
    </source>
</evidence>
<feature type="domain" description="KAP NTPase" evidence="6">
    <location>
        <begin position="690"/>
        <end position="1070"/>
    </location>
</feature>
<keyword evidence="2" id="KW-0677">Repeat</keyword>
<evidence type="ECO:0000313" key="7">
    <source>
        <dbReference type="EMBL" id="GGL04480.1"/>
    </source>
</evidence>
<dbReference type="SMART" id="SM00320">
    <property type="entry name" value="WD40"/>
    <property type="match status" value="11"/>
</dbReference>
<feature type="region of interest" description="Disordered" evidence="4">
    <location>
        <begin position="1069"/>
        <end position="1140"/>
    </location>
</feature>
<organism evidence="7 8">
    <name type="scientific">Mangrovihabitans endophyticus</name>
    <dbReference type="NCBI Taxonomy" id="1751298"/>
    <lineage>
        <taxon>Bacteria</taxon>
        <taxon>Bacillati</taxon>
        <taxon>Actinomycetota</taxon>
        <taxon>Actinomycetes</taxon>
        <taxon>Micromonosporales</taxon>
        <taxon>Micromonosporaceae</taxon>
        <taxon>Mangrovihabitans</taxon>
    </lineage>
</organism>